<dbReference type="CDD" id="cd18787">
    <property type="entry name" value="SF2_C_DEAD"/>
    <property type="match status" value="1"/>
</dbReference>
<dbReference type="InterPro" id="IPR001650">
    <property type="entry name" value="Helicase_C-like"/>
</dbReference>
<evidence type="ECO:0000259" key="10">
    <source>
        <dbReference type="PROSITE" id="PS51195"/>
    </source>
</evidence>
<evidence type="ECO:0000313" key="12">
    <source>
        <dbReference type="Proteomes" id="UP000563906"/>
    </source>
</evidence>
<keyword evidence="1" id="KW-0547">Nucleotide-binding</keyword>
<comment type="similarity">
    <text evidence="5">Belongs to the DEAD box helicase family.</text>
</comment>
<dbReference type="SMART" id="SM00487">
    <property type="entry name" value="DEXDc"/>
    <property type="match status" value="1"/>
</dbReference>
<dbReference type="InterPro" id="IPR011545">
    <property type="entry name" value="DEAD/DEAH_box_helicase_dom"/>
</dbReference>
<evidence type="ECO:0000256" key="6">
    <source>
        <dbReference type="PROSITE-ProRule" id="PRU00552"/>
    </source>
</evidence>
<evidence type="ECO:0000256" key="2">
    <source>
        <dbReference type="ARBA" id="ARBA00022801"/>
    </source>
</evidence>
<sequence length="451" mass="51995">MTTFHDIDLSNPLRNSIEDLGFENPTPVQEKAFPVIRSGKDMVGIAQTGTGKTFAYMLPILRDLKFSKQQHPRVLVLVPTRELVVQVVDEIEKLAKYMTLRTIGVYGGVNLNRHKQAVMEGADVIVATPGRLYDLALSRVLKLKSIQKLVIDEVDVMLDLGFRFQLLNIFDLLPPRRQNIMFSATMTQDVEALIDDFFIAPKKIAIAVSGTPLDNIQQVAYDVPNFYTKVNLLNELLFDKSEYSKVLVFAPNKRNADRLFECIKEEFPSQTCVIHSNKTQNYRLRSIEQFNKGEKRVLIATDVIARGLDLEEVTHVINFNTPHFPENYMHRIGRTGRAEHEGKTILFTTEKEQEAKQRIEELMKYEIPKLEIPEQVEISKQLTEEERPKEEREISKNRTSQEYVPGPAFHEKSEKNSKVNLGGSYRREIAKKYKKPKTRGDKNYNRRNKKK</sequence>
<dbReference type="SUPFAM" id="SSF52540">
    <property type="entry name" value="P-loop containing nucleoside triphosphate hydrolases"/>
    <property type="match status" value="2"/>
</dbReference>
<dbReference type="PROSITE" id="PS51195">
    <property type="entry name" value="Q_MOTIF"/>
    <property type="match status" value="1"/>
</dbReference>
<evidence type="ECO:0000256" key="1">
    <source>
        <dbReference type="ARBA" id="ARBA00022741"/>
    </source>
</evidence>
<keyword evidence="12" id="KW-1185">Reference proteome</keyword>
<protein>
    <submittedName>
        <fullName evidence="11">DEAD/DEAH box helicase</fullName>
    </submittedName>
</protein>
<dbReference type="SMART" id="SM00490">
    <property type="entry name" value="HELICc"/>
    <property type="match status" value="1"/>
</dbReference>
<feature type="short sequence motif" description="Q motif" evidence="6">
    <location>
        <begin position="2"/>
        <end position="30"/>
    </location>
</feature>
<dbReference type="GO" id="GO:0003676">
    <property type="term" value="F:nucleic acid binding"/>
    <property type="evidence" value="ECO:0007669"/>
    <property type="project" value="InterPro"/>
</dbReference>
<dbReference type="InterPro" id="IPR044742">
    <property type="entry name" value="DEAD/DEAH_RhlB"/>
</dbReference>
<feature type="domain" description="Helicase ATP-binding" evidence="8">
    <location>
        <begin position="33"/>
        <end position="204"/>
    </location>
</feature>
<feature type="domain" description="Helicase C-terminal" evidence="9">
    <location>
        <begin position="231"/>
        <end position="380"/>
    </location>
</feature>
<dbReference type="CDD" id="cd00268">
    <property type="entry name" value="DEADc"/>
    <property type="match status" value="1"/>
</dbReference>
<evidence type="ECO:0000256" key="7">
    <source>
        <dbReference type="SAM" id="MobiDB-lite"/>
    </source>
</evidence>
<dbReference type="AlphaFoldDB" id="A0A839ALR8"/>
<evidence type="ECO:0000256" key="4">
    <source>
        <dbReference type="ARBA" id="ARBA00022840"/>
    </source>
</evidence>
<dbReference type="InterPro" id="IPR027417">
    <property type="entry name" value="P-loop_NTPase"/>
</dbReference>
<keyword evidence="4" id="KW-0067">ATP-binding</keyword>
<evidence type="ECO:0000256" key="3">
    <source>
        <dbReference type="ARBA" id="ARBA00022806"/>
    </source>
</evidence>
<evidence type="ECO:0000256" key="5">
    <source>
        <dbReference type="ARBA" id="ARBA00038437"/>
    </source>
</evidence>
<comment type="caution">
    <text evidence="11">The sequence shown here is derived from an EMBL/GenBank/DDBJ whole genome shotgun (WGS) entry which is preliminary data.</text>
</comment>
<dbReference type="PANTHER" id="PTHR47959">
    <property type="entry name" value="ATP-DEPENDENT RNA HELICASE RHLE-RELATED"/>
    <property type="match status" value="1"/>
</dbReference>
<dbReference type="Gene3D" id="3.40.50.300">
    <property type="entry name" value="P-loop containing nucleotide triphosphate hydrolases"/>
    <property type="match status" value="2"/>
</dbReference>
<feature type="domain" description="DEAD-box RNA helicase Q" evidence="10">
    <location>
        <begin position="2"/>
        <end position="30"/>
    </location>
</feature>
<dbReference type="EMBL" id="JACGLS010000002">
    <property type="protein sequence ID" value="MBA6156072.1"/>
    <property type="molecule type" value="Genomic_DNA"/>
</dbReference>
<reference evidence="11 12" key="1">
    <citation type="submission" date="2020-07" db="EMBL/GenBank/DDBJ databases">
        <title>Bacterium isolated from marine sediment.</title>
        <authorList>
            <person name="Shang D."/>
            <person name="Du Z.-J."/>
        </authorList>
    </citation>
    <scope>NUCLEOTIDE SEQUENCE [LARGE SCALE GENOMIC DNA]</scope>
    <source>
        <strain evidence="11 12">S7007</strain>
    </source>
</reference>
<dbReference type="InterPro" id="IPR050079">
    <property type="entry name" value="DEAD_box_RNA_helicase"/>
</dbReference>
<dbReference type="Proteomes" id="UP000563906">
    <property type="component" value="Unassembled WGS sequence"/>
</dbReference>
<dbReference type="InterPro" id="IPR014014">
    <property type="entry name" value="RNA_helicase_DEAD_Q_motif"/>
</dbReference>
<dbReference type="PROSITE" id="PS51194">
    <property type="entry name" value="HELICASE_CTER"/>
    <property type="match status" value="1"/>
</dbReference>
<feature type="compositionally biased region" description="Basic and acidic residues" evidence="7">
    <location>
        <begin position="382"/>
        <end position="396"/>
    </location>
</feature>
<dbReference type="InterPro" id="IPR014001">
    <property type="entry name" value="Helicase_ATP-bd"/>
</dbReference>
<dbReference type="GO" id="GO:0005829">
    <property type="term" value="C:cytosol"/>
    <property type="evidence" value="ECO:0007669"/>
    <property type="project" value="TreeGrafter"/>
</dbReference>
<keyword evidence="3 11" id="KW-0347">Helicase</keyword>
<organism evidence="11 12">
    <name type="scientific">Tenacibaculum pelagium</name>
    <dbReference type="NCBI Taxonomy" id="2759527"/>
    <lineage>
        <taxon>Bacteria</taxon>
        <taxon>Pseudomonadati</taxon>
        <taxon>Bacteroidota</taxon>
        <taxon>Flavobacteriia</taxon>
        <taxon>Flavobacteriales</taxon>
        <taxon>Flavobacteriaceae</taxon>
        <taxon>Tenacibaculum</taxon>
    </lineage>
</organism>
<name>A0A839ALR8_9FLAO</name>
<evidence type="ECO:0000259" key="8">
    <source>
        <dbReference type="PROSITE" id="PS51192"/>
    </source>
</evidence>
<keyword evidence="2" id="KW-0378">Hydrolase</keyword>
<dbReference type="Pfam" id="PF00270">
    <property type="entry name" value="DEAD"/>
    <property type="match status" value="1"/>
</dbReference>
<feature type="region of interest" description="Disordered" evidence="7">
    <location>
        <begin position="381"/>
        <end position="451"/>
    </location>
</feature>
<dbReference type="Pfam" id="PF00271">
    <property type="entry name" value="Helicase_C"/>
    <property type="match status" value="1"/>
</dbReference>
<dbReference type="PROSITE" id="PS51192">
    <property type="entry name" value="HELICASE_ATP_BIND_1"/>
    <property type="match status" value="1"/>
</dbReference>
<evidence type="ECO:0000259" key="9">
    <source>
        <dbReference type="PROSITE" id="PS51194"/>
    </source>
</evidence>
<dbReference type="RefSeq" id="WP_182124579.1">
    <property type="nucleotide sequence ID" value="NZ_JACGLS010000002.1"/>
</dbReference>
<dbReference type="GO" id="GO:0005524">
    <property type="term" value="F:ATP binding"/>
    <property type="evidence" value="ECO:0007669"/>
    <property type="project" value="UniProtKB-KW"/>
</dbReference>
<dbReference type="GO" id="GO:0003724">
    <property type="term" value="F:RNA helicase activity"/>
    <property type="evidence" value="ECO:0007669"/>
    <property type="project" value="InterPro"/>
</dbReference>
<proteinExistence type="inferred from homology"/>
<dbReference type="PANTHER" id="PTHR47959:SF13">
    <property type="entry name" value="ATP-DEPENDENT RNA HELICASE RHLE"/>
    <property type="match status" value="1"/>
</dbReference>
<gene>
    <name evidence="11" type="ORF">H3Z83_06000</name>
</gene>
<dbReference type="GO" id="GO:0016787">
    <property type="term" value="F:hydrolase activity"/>
    <property type="evidence" value="ECO:0007669"/>
    <property type="project" value="UniProtKB-KW"/>
</dbReference>
<accession>A0A839ALR8</accession>
<evidence type="ECO:0000313" key="11">
    <source>
        <dbReference type="EMBL" id="MBA6156072.1"/>
    </source>
</evidence>